<dbReference type="SUPFAM" id="SSF50965">
    <property type="entry name" value="Galactose oxidase, central domain"/>
    <property type="match status" value="1"/>
</dbReference>
<gene>
    <name evidence="4" type="ORF">K503DRAFT_797528</name>
</gene>
<evidence type="ECO:0000256" key="1">
    <source>
        <dbReference type="ARBA" id="ARBA00022729"/>
    </source>
</evidence>
<reference evidence="4 5" key="1">
    <citation type="submission" date="2016-06" db="EMBL/GenBank/DDBJ databases">
        <title>Comparative genomics of the ectomycorrhizal sister species Rhizopogon vinicolor and Rhizopogon vesiculosus (Basidiomycota: Boletales) reveals a divergence of the mating type B locus.</title>
        <authorList>
            <consortium name="DOE Joint Genome Institute"/>
            <person name="Mujic A.B."/>
            <person name="Kuo A."/>
            <person name="Tritt A."/>
            <person name="Lipzen A."/>
            <person name="Chen C."/>
            <person name="Johnson J."/>
            <person name="Sharma A."/>
            <person name="Barry K."/>
            <person name="Grigoriev I.V."/>
            <person name="Spatafora J.W."/>
        </authorList>
    </citation>
    <scope>NUCLEOTIDE SEQUENCE [LARGE SCALE GENOMIC DNA]</scope>
    <source>
        <strain evidence="4 5">AM-OR11-026</strain>
    </source>
</reference>
<dbReference type="SUPFAM" id="SSF81296">
    <property type="entry name" value="E set domains"/>
    <property type="match status" value="1"/>
</dbReference>
<dbReference type="InterPro" id="IPR014756">
    <property type="entry name" value="Ig_E-set"/>
</dbReference>
<dbReference type="InterPro" id="IPR009880">
    <property type="entry name" value="Glyoxal_oxidase_N"/>
</dbReference>
<dbReference type="InterPro" id="IPR015202">
    <property type="entry name" value="GO-like_E_set"/>
</dbReference>
<dbReference type="Pfam" id="PF07250">
    <property type="entry name" value="Glyoxal_oxid_N"/>
    <property type="match status" value="1"/>
</dbReference>
<accession>A0A1B7NAY9</accession>
<name>A0A1B7NAY9_9AGAM</name>
<sequence length="444" mass="48717">MQLTIISDTHATLIIDKVEHNPLTIGEHPAWAANGTLINVGGNPVVGGYTSAADFGDLDGLQAVRIFEPCQSSSADHCTFYENHSRIRMASPRWYNTVIRISDGGAMIIGRSKKGGWINNETVNNPTIEYWPPKSLQNSMGLLIHLPSFVRTLNANLFPIVFSLPDDRIFISANRDAIMYDWQKNQEQELPRIPNECQVTYPMAGAGLLLPLSPEDGYTAEILLCGGSSIDDKKPGYEISSQDPASASALACCLRIKESLQGWFSSSTVLGPESQAMATSSIGLDSRTQTTQFSLQFYTIPLPPLLLYGNEKWCDTKDVPLGRITDTQWRYFGGREQSELESEPVVHNPPEALRYGQNLTLGIQIPPSTNKAREIKVALMDLGFITHAVHANSRLPAAYPPGPGWIYIVVDGVPSIGFQVIVGSGDGPPVDQAAWDKCICIFYY</sequence>
<feature type="domain" description="Glyoxal oxidase N-terminal" evidence="2">
    <location>
        <begin position="56"/>
        <end position="257"/>
    </location>
</feature>
<dbReference type="AlphaFoldDB" id="A0A1B7NAY9"/>
<evidence type="ECO:0000259" key="3">
    <source>
        <dbReference type="Pfam" id="PF09118"/>
    </source>
</evidence>
<proteinExistence type="predicted"/>
<dbReference type="PANTHER" id="PTHR32208">
    <property type="entry name" value="SECRETED PROTEIN-RELATED"/>
    <property type="match status" value="1"/>
</dbReference>
<dbReference type="Pfam" id="PF09118">
    <property type="entry name" value="GO-like_E_set"/>
    <property type="match status" value="1"/>
</dbReference>
<evidence type="ECO:0000313" key="5">
    <source>
        <dbReference type="Proteomes" id="UP000092154"/>
    </source>
</evidence>
<dbReference type="Gene3D" id="2.130.10.80">
    <property type="entry name" value="Galactose oxidase/kelch, beta-propeller"/>
    <property type="match status" value="1"/>
</dbReference>
<organism evidence="4 5">
    <name type="scientific">Rhizopogon vinicolor AM-OR11-026</name>
    <dbReference type="NCBI Taxonomy" id="1314800"/>
    <lineage>
        <taxon>Eukaryota</taxon>
        <taxon>Fungi</taxon>
        <taxon>Dikarya</taxon>
        <taxon>Basidiomycota</taxon>
        <taxon>Agaricomycotina</taxon>
        <taxon>Agaricomycetes</taxon>
        <taxon>Agaricomycetidae</taxon>
        <taxon>Boletales</taxon>
        <taxon>Suillineae</taxon>
        <taxon>Rhizopogonaceae</taxon>
        <taxon>Rhizopogon</taxon>
    </lineage>
</organism>
<dbReference type="InterPro" id="IPR011043">
    <property type="entry name" value="Gal_Oxase/kelch_b-propeller"/>
</dbReference>
<dbReference type="Proteomes" id="UP000092154">
    <property type="component" value="Unassembled WGS sequence"/>
</dbReference>
<evidence type="ECO:0008006" key="6">
    <source>
        <dbReference type="Google" id="ProtNLM"/>
    </source>
</evidence>
<dbReference type="OrthoDB" id="2019572at2759"/>
<keyword evidence="1" id="KW-0732">Signal</keyword>
<dbReference type="InterPro" id="IPR037293">
    <property type="entry name" value="Gal_Oxidase_central_sf"/>
</dbReference>
<keyword evidence="5" id="KW-1185">Reference proteome</keyword>
<evidence type="ECO:0000313" key="4">
    <source>
        <dbReference type="EMBL" id="OAX42005.1"/>
    </source>
</evidence>
<feature type="domain" description="Galactose oxidase-like Early set" evidence="3">
    <location>
        <begin position="344"/>
        <end position="395"/>
    </location>
</feature>
<protein>
    <recommendedName>
        <fullName evidence="6">Galactose oxidase-like Early set domain-containing protein</fullName>
    </recommendedName>
</protein>
<evidence type="ECO:0000259" key="2">
    <source>
        <dbReference type="Pfam" id="PF07250"/>
    </source>
</evidence>
<dbReference type="EMBL" id="KV448166">
    <property type="protein sequence ID" value="OAX42005.1"/>
    <property type="molecule type" value="Genomic_DNA"/>
</dbReference>
<dbReference type="STRING" id="1314800.A0A1B7NAY9"/>
<dbReference type="InParanoid" id="A0A1B7NAY9"/>
<dbReference type="PANTHER" id="PTHR32208:SF96">
    <property type="entry name" value="GLYOXAL OXIDASE"/>
    <property type="match status" value="1"/>
</dbReference>